<accession>A0ABT9QC25</accession>
<organism evidence="1 2">
    <name type="scientific">Streptosporangium lutulentum</name>
    <dbReference type="NCBI Taxonomy" id="1461250"/>
    <lineage>
        <taxon>Bacteria</taxon>
        <taxon>Bacillati</taxon>
        <taxon>Actinomycetota</taxon>
        <taxon>Actinomycetes</taxon>
        <taxon>Streptosporangiales</taxon>
        <taxon>Streptosporangiaceae</taxon>
        <taxon>Streptosporangium</taxon>
    </lineage>
</organism>
<sequence>MLTCTRLLDDADTVLRSEDQGPWPRTTAFLLRKALETCMSDFWLRTQPGVERCGMRTQVLCLTEYADAASARRAAGAWAALSAACHYHGYELNPTAGDLRILHNEVRTLAEDLSSVSR</sequence>
<dbReference type="RefSeq" id="WP_307559115.1">
    <property type="nucleotide sequence ID" value="NZ_JAUSQU010000001.1"/>
</dbReference>
<reference evidence="1 2" key="1">
    <citation type="submission" date="2023-07" db="EMBL/GenBank/DDBJ databases">
        <title>Sequencing the genomes of 1000 actinobacteria strains.</title>
        <authorList>
            <person name="Klenk H.-P."/>
        </authorList>
    </citation>
    <scope>NUCLEOTIDE SEQUENCE [LARGE SCALE GENOMIC DNA]</scope>
    <source>
        <strain evidence="1 2">DSM 46740</strain>
    </source>
</reference>
<proteinExistence type="predicted"/>
<protein>
    <submittedName>
        <fullName evidence="1">Uncharacterized protein</fullName>
    </submittedName>
</protein>
<dbReference type="Proteomes" id="UP001225356">
    <property type="component" value="Unassembled WGS sequence"/>
</dbReference>
<name>A0ABT9QC25_9ACTN</name>
<comment type="caution">
    <text evidence="1">The sequence shown here is derived from an EMBL/GenBank/DDBJ whole genome shotgun (WGS) entry which is preliminary data.</text>
</comment>
<dbReference type="EMBL" id="JAUSQU010000001">
    <property type="protein sequence ID" value="MDP9844330.1"/>
    <property type="molecule type" value="Genomic_DNA"/>
</dbReference>
<gene>
    <name evidence="1" type="ORF">J2853_003541</name>
</gene>
<keyword evidence="2" id="KW-1185">Reference proteome</keyword>
<evidence type="ECO:0000313" key="1">
    <source>
        <dbReference type="EMBL" id="MDP9844330.1"/>
    </source>
</evidence>
<evidence type="ECO:0000313" key="2">
    <source>
        <dbReference type="Proteomes" id="UP001225356"/>
    </source>
</evidence>